<dbReference type="Pfam" id="PF00130">
    <property type="entry name" value="C1_1"/>
    <property type="match status" value="1"/>
</dbReference>
<organism evidence="8 9">
    <name type="scientific">Elysia crispata</name>
    <name type="common">lettuce slug</name>
    <dbReference type="NCBI Taxonomy" id="231223"/>
    <lineage>
        <taxon>Eukaryota</taxon>
        <taxon>Metazoa</taxon>
        <taxon>Spiralia</taxon>
        <taxon>Lophotrochozoa</taxon>
        <taxon>Mollusca</taxon>
        <taxon>Gastropoda</taxon>
        <taxon>Heterobranchia</taxon>
        <taxon>Euthyneura</taxon>
        <taxon>Panpulmonata</taxon>
        <taxon>Sacoglossa</taxon>
        <taxon>Placobranchoidea</taxon>
        <taxon>Plakobranchidae</taxon>
        <taxon>Elysia</taxon>
    </lineage>
</organism>
<dbReference type="Pfam" id="PF00017">
    <property type="entry name" value="SH2"/>
    <property type="match status" value="1"/>
</dbReference>
<dbReference type="EMBL" id="JAWDGP010000796">
    <property type="protein sequence ID" value="KAK3797194.1"/>
    <property type="molecule type" value="Genomic_DNA"/>
</dbReference>
<feature type="domain" description="Phorbol-ester/DAG-type" evidence="7">
    <location>
        <begin position="375"/>
        <end position="424"/>
    </location>
</feature>
<dbReference type="SUPFAM" id="SSF57889">
    <property type="entry name" value="Cysteine-rich domain"/>
    <property type="match status" value="1"/>
</dbReference>
<dbReference type="InterPro" id="IPR046349">
    <property type="entry name" value="C1-like_sf"/>
</dbReference>
<evidence type="ECO:0000259" key="6">
    <source>
        <dbReference type="PROSITE" id="PS50001"/>
    </source>
</evidence>
<evidence type="ECO:0000313" key="8">
    <source>
        <dbReference type="EMBL" id="KAK3797194.1"/>
    </source>
</evidence>
<dbReference type="InterPro" id="IPR051854">
    <property type="entry name" value="Rho-type_GAP"/>
</dbReference>
<keyword evidence="1" id="KW-0343">GTPase activation</keyword>
<comment type="caution">
    <text evidence="8">The sequence shown here is derived from an EMBL/GenBank/DDBJ whole genome shotgun (WGS) entry which is preliminary data.</text>
</comment>
<dbReference type="GO" id="GO:0046872">
    <property type="term" value="F:metal ion binding"/>
    <property type="evidence" value="ECO:0007669"/>
    <property type="project" value="UniProtKB-KW"/>
</dbReference>
<dbReference type="InterPro" id="IPR002219">
    <property type="entry name" value="PKC_DAG/PE"/>
</dbReference>
<accession>A0AAE1B0Q3</accession>
<evidence type="ECO:0000256" key="5">
    <source>
        <dbReference type="SAM" id="MobiDB-lite"/>
    </source>
</evidence>
<dbReference type="PROSITE" id="PS00479">
    <property type="entry name" value="ZF_DAG_PE_1"/>
    <property type="match status" value="1"/>
</dbReference>
<evidence type="ECO:0000259" key="7">
    <source>
        <dbReference type="PROSITE" id="PS50081"/>
    </source>
</evidence>
<dbReference type="PROSITE" id="PS50081">
    <property type="entry name" value="ZF_DAG_PE_2"/>
    <property type="match status" value="1"/>
</dbReference>
<sequence length="495" mass="55179">MAEGRISGEFANIMAEKMLPPEPAVRRTLTNPESVVALRKPRDTRNSPPVVPRSSGGAGDRKFTVRCYSTDTALDYTHCAYTEVELDTSSRDSVYCRRSASLQQHSTIGPGSYRRPEGGSGLVRGGVVGGSGGLTGLVPRKRPPLVRQRGKLQTNTSELHYSCVSVPTPEPSPTPPGSPAVPLALPDGNDTQCAPTWNTYLYELQLQAPQPICIPPKHEVPNRPPQYDQKEFHGTLSRQEADFLLQAGDGYYLVRKSERAPDSFTLAIRFDGETKNYKLYYDGQHFVGEKRFDCVHDLVADGLIHFYIELRAADYIKTLSQESNYDESPYMAFRERYRTGNSARADASNGVTNEAIQSDYDSTCPTTNVRDYEKPHIFKVQNFMGHWCDFCANFMWGLIAQGVKCQDCGFQAHKRCSEKVPNDCMPDMKYVKRIFGGDLTTVVKAQKSLIPIVVEKCVKEIELRAYLTVMIVSCTFVKSGCLYLVENSSLSVTLL</sequence>
<dbReference type="GO" id="GO:0005096">
    <property type="term" value="F:GTPase activator activity"/>
    <property type="evidence" value="ECO:0007669"/>
    <property type="project" value="UniProtKB-KW"/>
</dbReference>
<dbReference type="AlphaFoldDB" id="A0AAE1B0Q3"/>
<dbReference type="FunFam" id="3.30.60.20:FF:000025">
    <property type="entry name" value="Chimaerin"/>
    <property type="match status" value="1"/>
</dbReference>
<evidence type="ECO:0008006" key="10">
    <source>
        <dbReference type="Google" id="ProtNLM"/>
    </source>
</evidence>
<dbReference type="FunFam" id="3.30.505.10:FF:000019">
    <property type="entry name" value="Chimaerin"/>
    <property type="match status" value="1"/>
</dbReference>
<dbReference type="Proteomes" id="UP001283361">
    <property type="component" value="Unassembled WGS sequence"/>
</dbReference>
<dbReference type="PROSITE" id="PS50001">
    <property type="entry name" value="SH2"/>
    <property type="match status" value="1"/>
</dbReference>
<dbReference type="SMART" id="SM00109">
    <property type="entry name" value="C1"/>
    <property type="match status" value="1"/>
</dbReference>
<evidence type="ECO:0000256" key="4">
    <source>
        <dbReference type="PROSITE-ProRule" id="PRU00191"/>
    </source>
</evidence>
<evidence type="ECO:0000256" key="3">
    <source>
        <dbReference type="ARBA" id="ARBA00022833"/>
    </source>
</evidence>
<dbReference type="InterPro" id="IPR036860">
    <property type="entry name" value="SH2_dom_sf"/>
</dbReference>
<dbReference type="Gene3D" id="3.30.60.20">
    <property type="match status" value="1"/>
</dbReference>
<protein>
    <recommendedName>
        <fullName evidence="10">N-chimaerin</fullName>
    </recommendedName>
</protein>
<dbReference type="InterPro" id="IPR020454">
    <property type="entry name" value="DAG/PE-bd"/>
</dbReference>
<feature type="domain" description="SH2" evidence="6">
    <location>
        <begin position="231"/>
        <end position="299"/>
    </location>
</feature>
<name>A0AAE1B0Q3_9GAST</name>
<evidence type="ECO:0000313" key="9">
    <source>
        <dbReference type="Proteomes" id="UP001283361"/>
    </source>
</evidence>
<keyword evidence="3" id="KW-0862">Zinc</keyword>
<dbReference type="InterPro" id="IPR000980">
    <property type="entry name" value="SH2"/>
</dbReference>
<keyword evidence="9" id="KW-1185">Reference proteome</keyword>
<dbReference type="SMART" id="SM00252">
    <property type="entry name" value="SH2"/>
    <property type="match status" value="1"/>
</dbReference>
<keyword evidence="2" id="KW-0479">Metal-binding</keyword>
<evidence type="ECO:0000256" key="1">
    <source>
        <dbReference type="ARBA" id="ARBA00022468"/>
    </source>
</evidence>
<reference evidence="8" key="1">
    <citation type="journal article" date="2023" name="G3 (Bethesda)">
        <title>A reference genome for the long-term kleptoplast-retaining sea slug Elysia crispata morphotype clarki.</title>
        <authorList>
            <person name="Eastman K.E."/>
            <person name="Pendleton A.L."/>
            <person name="Shaikh M.A."/>
            <person name="Suttiyut T."/>
            <person name="Ogas R."/>
            <person name="Tomko P."/>
            <person name="Gavelis G."/>
            <person name="Widhalm J.R."/>
            <person name="Wisecaver J.H."/>
        </authorList>
    </citation>
    <scope>NUCLEOTIDE SEQUENCE</scope>
    <source>
        <strain evidence="8">ECLA1</strain>
    </source>
</reference>
<feature type="region of interest" description="Disordered" evidence="5">
    <location>
        <begin position="39"/>
        <end position="61"/>
    </location>
</feature>
<dbReference type="SUPFAM" id="SSF55550">
    <property type="entry name" value="SH2 domain"/>
    <property type="match status" value="1"/>
</dbReference>
<dbReference type="PRINTS" id="PR00008">
    <property type="entry name" value="DAGPEDOMAIN"/>
</dbReference>
<keyword evidence="4" id="KW-0727">SH2 domain</keyword>
<gene>
    <name evidence="8" type="ORF">RRG08_015168</name>
</gene>
<dbReference type="PANTHER" id="PTHR46075:SF2">
    <property type="entry name" value="RHO GTPASE ACTIVATING PROTEIN AT 5A, ISOFORM A"/>
    <property type="match status" value="1"/>
</dbReference>
<proteinExistence type="predicted"/>
<dbReference type="CDD" id="cd20806">
    <property type="entry name" value="C1_CHN"/>
    <property type="match status" value="1"/>
</dbReference>
<dbReference type="PANTHER" id="PTHR46075">
    <property type="entry name" value="CHIMERIN FAMILY MEMBER"/>
    <property type="match status" value="1"/>
</dbReference>
<evidence type="ECO:0000256" key="2">
    <source>
        <dbReference type="ARBA" id="ARBA00022723"/>
    </source>
</evidence>
<dbReference type="Gene3D" id="3.30.505.10">
    <property type="entry name" value="SH2 domain"/>
    <property type="match status" value="1"/>
</dbReference>